<organism evidence="3 4">
    <name type="scientific">Nannochloropsis salina CCMP1776</name>
    <dbReference type="NCBI Taxonomy" id="1027361"/>
    <lineage>
        <taxon>Eukaryota</taxon>
        <taxon>Sar</taxon>
        <taxon>Stramenopiles</taxon>
        <taxon>Ochrophyta</taxon>
        <taxon>Eustigmatophyceae</taxon>
        <taxon>Eustigmatales</taxon>
        <taxon>Monodopsidaceae</taxon>
        <taxon>Microchloropsis</taxon>
        <taxon>Microchloropsis salina</taxon>
    </lineage>
</organism>
<evidence type="ECO:0000313" key="3">
    <source>
        <dbReference type="EMBL" id="TFJ81216.1"/>
    </source>
</evidence>
<keyword evidence="4" id="KW-1185">Reference proteome</keyword>
<dbReference type="OrthoDB" id="10057496at2759"/>
<proteinExistence type="predicted"/>
<dbReference type="InterPro" id="IPR002110">
    <property type="entry name" value="Ankyrin_rpt"/>
</dbReference>
<evidence type="ECO:0000313" key="4">
    <source>
        <dbReference type="Proteomes" id="UP000355283"/>
    </source>
</evidence>
<comment type="caution">
    <text evidence="3">The sequence shown here is derived from an EMBL/GenBank/DDBJ whole genome shotgun (WGS) entry which is preliminary data.</text>
</comment>
<evidence type="ECO:0000256" key="1">
    <source>
        <dbReference type="PROSITE-ProRule" id="PRU00023"/>
    </source>
</evidence>
<dbReference type="EMBL" id="SDOX01000131">
    <property type="protein sequence ID" value="TFJ81216.1"/>
    <property type="molecule type" value="Genomic_DNA"/>
</dbReference>
<dbReference type="Gene3D" id="1.25.40.20">
    <property type="entry name" value="Ankyrin repeat-containing domain"/>
    <property type="match status" value="1"/>
</dbReference>
<accession>A0A4D9CR06</accession>
<feature type="region of interest" description="Disordered" evidence="2">
    <location>
        <begin position="154"/>
        <end position="240"/>
    </location>
</feature>
<gene>
    <name evidence="3" type="ORF">NSK_007433</name>
</gene>
<dbReference type="SUPFAM" id="SSF48403">
    <property type="entry name" value="Ankyrin repeat"/>
    <property type="match status" value="1"/>
</dbReference>
<feature type="repeat" description="ANK" evidence="1">
    <location>
        <begin position="67"/>
        <end position="99"/>
    </location>
</feature>
<sequence length="240" mass="25266">MVGPAVEERLPEAERGKVGDREEIKVLYAACEYGRTDVIKAVASQLGDSGLPPSLLPSLLSTPRPEDGATALHIAVTHGQLDACRALLLAGVDPRRLGRWGPSKGNVAQKKTSFLLHSLDVPRELASIGGIPTSPSASSSPSFFPSTSITHVSSTASHAKKSSESLGESRQGGRWKGRREGRGDLVRMDKSLSLSFSGVKEGEAGKGGREGGGRGEKGEAVEGREEEGDRKRTGSLLMTV</sequence>
<keyword evidence="1" id="KW-0040">ANK repeat</keyword>
<dbReference type="PROSITE" id="PS50088">
    <property type="entry name" value="ANK_REPEAT"/>
    <property type="match status" value="1"/>
</dbReference>
<dbReference type="SMART" id="SM00248">
    <property type="entry name" value="ANK"/>
    <property type="match status" value="2"/>
</dbReference>
<protein>
    <submittedName>
        <fullName evidence="3">Uncharacterized protein</fullName>
    </submittedName>
</protein>
<dbReference type="Proteomes" id="UP000355283">
    <property type="component" value="Unassembled WGS sequence"/>
</dbReference>
<dbReference type="PROSITE" id="PS50297">
    <property type="entry name" value="ANK_REP_REGION"/>
    <property type="match status" value="1"/>
</dbReference>
<name>A0A4D9CR06_9STRA</name>
<dbReference type="Pfam" id="PF12796">
    <property type="entry name" value="Ank_2"/>
    <property type="match status" value="1"/>
</dbReference>
<evidence type="ECO:0000256" key="2">
    <source>
        <dbReference type="SAM" id="MobiDB-lite"/>
    </source>
</evidence>
<feature type="compositionally biased region" description="Basic and acidic residues" evidence="2">
    <location>
        <begin position="200"/>
        <end position="232"/>
    </location>
</feature>
<dbReference type="InterPro" id="IPR036770">
    <property type="entry name" value="Ankyrin_rpt-contain_sf"/>
</dbReference>
<feature type="compositionally biased region" description="Basic and acidic residues" evidence="2">
    <location>
        <begin position="178"/>
        <end position="190"/>
    </location>
</feature>
<reference evidence="3 4" key="1">
    <citation type="submission" date="2019-01" db="EMBL/GenBank/DDBJ databases">
        <title>Nuclear Genome Assembly of the Microalgal Biofuel strain Nannochloropsis salina CCMP1776.</title>
        <authorList>
            <person name="Hovde B."/>
        </authorList>
    </citation>
    <scope>NUCLEOTIDE SEQUENCE [LARGE SCALE GENOMIC DNA]</scope>
    <source>
        <strain evidence="3 4">CCMP1776</strain>
    </source>
</reference>
<dbReference type="AlphaFoldDB" id="A0A4D9CR06"/>